<dbReference type="STRING" id="865938.Weevi_1082"/>
<keyword evidence="4" id="KW-1134">Transmembrane beta strand</keyword>
<evidence type="ECO:0000256" key="15">
    <source>
        <dbReference type="SAM" id="Phobius"/>
    </source>
</evidence>
<keyword evidence="10" id="KW-0626">Porin</keyword>
<feature type="transmembrane region" description="Helical" evidence="15">
    <location>
        <begin position="233"/>
        <end position="253"/>
    </location>
</feature>
<dbReference type="Pfam" id="PF02563">
    <property type="entry name" value="Poly_export"/>
    <property type="match status" value="1"/>
</dbReference>
<evidence type="ECO:0000256" key="7">
    <source>
        <dbReference type="ARBA" id="ARBA00022729"/>
    </source>
</evidence>
<dbReference type="PANTHER" id="PTHR33619">
    <property type="entry name" value="POLYSACCHARIDE EXPORT PROTEIN GFCE-RELATED"/>
    <property type="match status" value="1"/>
</dbReference>
<evidence type="ECO:0000256" key="11">
    <source>
        <dbReference type="ARBA" id="ARBA00023136"/>
    </source>
</evidence>
<feature type="domain" description="SLBB" evidence="17">
    <location>
        <begin position="143"/>
        <end position="222"/>
    </location>
</feature>
<dbReference type="Pfam" id="PF22461">
    <property type="entry name" value="SLBB_2"/>
    <property type="match status" value="1"/>
</dbReference>
<dbReference type="eggNOG" id="COG1596">
    <property type="taxonomic scope" value="Bacteria"/>
</dbReference>
<feature type="domain" description="Polysaccharide export protein N-terminal" evidence="16">
    <location>
        <begin position="48"/>
        <end position="138"/>
    </location>
</feature>
<name>F0P2A1_WEEVC</name>
<evidence type="ECO:0000256" key="13">
    <source>
        <dbReference type="ARBA" id="ARBA00023237"/>
    </source>
</evidence>
<dbReference type="GO" id="GO:0009279">
    <property type="term" value="C:cell outer membrane"/>
    <property type="evidence" value="ECO:0007669"/>
    <property type="project" value="UniProtKB-SubCell"/>
</dbReference>
<keyword evidence="13" id="KW-0998">Cell outer membrane</keyword>
<protein>
    <submittedName>
        <fullName evidence="18">Polysaccharide export protein</fullName>
    </submittedName>
</protein>
<keyword evidence="8" id="KW-0625">Polysaccharide transport</keyword>
<reference evidence="19" key="2">
    <citation type="journal article" date="2011" name="Stand. Genomic Sci.">
        <title>Complete genome sequence of Weeksella virosa type strain (9751T).</title>
        <authorList>
            <person name="Lang E."/>
            <person name="Teshima H."/>
            <person name="Lucas S."/>
            <person name="Lapidus A."/>
            <person name="Hammon N."/>
            <person name="Deshpande S."/>
            <person name="Nolan M."/>
            <person name="Cheng J."/>
            <person name="Pitluck S."/>
            <person name="Liolios K."/>
            <person name="Pagani I."/>
            <person name="Mikhailova N."/>
            <person name="Ivanova N."/>
            <person name="Mavromatis K."/>
            <person name="Pati A."/>
            <person name="Tapia R."/>
            <person name="Han C."/>
            <person name="Goodwin L."/>
            <person name="Chen A."/>
            <person name="Palaniappan K."/>
            <person name="Land M."/>
            <person name="Hauser L."/>
            <person name="Chang Y."/>
            <person name="Jeffries C."/>
            <person name="Brambilla E."/>
            <person name="Kopitz M."/>
            <person name="Rohde M."/>
            <person name="Goker M."/>
            <person name="Tindall B."/>
            <person name="Detter J."/>
            <person name="Woyke T."/>
            <person name="Bristow J."/>
            <person name="Eisen J."/>
            <person name="Markowitz V."/>
            <person name="Hugenholtz P."/>
            <person name="Klenk H."/>
            <person name="Kyrpides N."/>
        </authorList>
    </citation>
    <scope>NUCLEOTIDE SEQUENCE [LARGE SCALE GENOMIC DNA]</scope>
    <source>
        <strain evidence="19">ATCC 43766 / DSM 16922 / JCM 21250 / NBRC 16016 / NCTC 11634 / CL345/78</strain>
    </source>
</reference>
<keyword evidence="19" id="KW-1185">Reference proteome</keyword>
<dbReference type="PANTHER" id="PTHR33619:SF3">
    <property type="entry name" value="POLYSACCHARIDE EXPORT PROTEIN GFCE-RELATED"/>
    <property type="match status" value="1"/>
</dbReference>
<evidence type="ECO:0000256" key="12">
    <source>
        <dbReference type="ARBA" id="ARBA00023139"/>
    </source>
</evidence>
<dbReference type="InterPro" id="IPR054765">
    <property type="entry name" value="SLBB_dom"/>
</dbReference>
<keyword evidence="12" id="KW-0564">Palmitate</keyword>
<evidence type="ECO:0000256" key="5">
    <source>
        <dbReference type="ARBA" id="ARBA00022597"/>
    </source>
</evidence>
<evidence type="ECO:0000259" key="16">
    <source>
        <dbReference type="Pfam" id="PF02563"/>
    </source>
</evidence>
<dbReference type="GO" id="GO:0015288">
    <property type="term" value="F:porin activity"/>
    <property type="evidence" value="ECO:0007669"/>
    <property type="project" value="UniProtKB-KW"/>
</dbReference>
<dbReference type="HOGENOM" id="CLU_038343_1_0_10"/>
<evidence type="ECO:0000313" key="18">
    <source>
        <dbReference type="EMBL" id="ADX67791.1"/>
    </source>
</evidence>
<evidence type="ECO:0000256" key="1">
    <source>
        <dbReference type="ARBA" id="ARBA00004571"/>
    </source>
</evidence>
<comment type="similarity">
    <text evidence="2">Belongs to the BexD/CtrA/VexA family.</text>
</comment>
<evidence type="ECO:0000313" key="19">
    <source>
        <dbReference type="Proteomes" id="UP000008641"/>
    </source>
</evidence>
<evidence type="ECO:0000256" key="3">
    <source>
        <dbReference type="ARBA" id="ARBA00022448"/>
    </source>
</evidence>
<dbReference type="Gene3D" id="3.10.560.10">
    <property type="entry name" value="Outer membrane lipoprotein wza domain like"/>
    <property type="match status" value="1"/>
</dbReference>
<reference evidence="18 19" key="1">
    <citation type="journal article" date="2011" name="Stand. Genomic Sci.">
        <title>Complete genome sequence of Weeksella virosa type strain (9751).</title>
        <authorList>
            <person name="Lang E."/>
            <person name="Teshima H."/>
            <person name="Lucas S."/>
            <person name="Lapidus A."/>
            <person name="Hammon N."/>
            <person name="Deshpande S."/>
            <person name="Nolan M."/>
            <person name="Cheng J.F."/>
            <person name="Pitluck S."/>
            <person name="Liolios K."/>
            <person name="Pagani I."/>
            <person name="Mikhailova N."/>
            <person name="Ivanova N."/>
            <person name="Mavromatis K."/>
            <person name="Pati A."/>
            <person name="Tapia R."/>
            <person name="Han C."/>
            <person name="Goodwin L."/>
            <person name="Chen A."/>
            <person name="Palaniappan K."/>
            <person name="Land M."/>
            <person name="Hauser L."/>
            <person name="Chang Y.J."/>
            <person name="Jeffries C.D."/>
            <person name="Brambilla E.M."/>
            <person name="Kopitz M."/>
            <person name="Rohde M."/>
            <person name="Goker M."/>
            <person name="Tindall B.J."/>
            <person name="Detter J.C."/>
            <person name="Woyke T."/>
            <person name="Bristow J."/>
            <person name="Eisen J.A."/>
            <person name="Markowitz V."/>
            <person name="Hugenholtz P."/>
            <person name="Klenk H.P."/>
            <person name="Kyrpides N.C."/>
        </authorList>
    </citation>
    <scope>NUCLEOTIDE SEQUENCE [LARGE SCALE GENOMIC DNA]</scope>
    <source>
        <strain evidence="19">ATCC 43766 / DSM 16922 / JCM 21250 / NBRC 16016 / NCTC 11634 / CL345/78</strain>
    </source>
</reference>
<evidence type="ECO:0000256" key="14">
    <source>
        <dbReference type="ARBA" id="ARBA00023288"/>
    </source>
</evidence>
<dbReference type="GO" id="GO:0046930">
    <property type="term" value="C:pore complex"/>
    <property type="evidence" value="ECO:0007669"/>
    <property type="project" value="UniProtKB-KW"/>
</dbReference>
<evidence type="ECO:0000256" key="6">
    <source>
        <dbReference type="ARBA" id="ARBA00022692"/>
    </source>
</evidence>
<dbReference type="GO" id="GO:0006811">
    <property type="term" value="P:monoatomic ion transport"/>
    <property type="evidence" value="ECO:0007669"/>
    <property type="project" value="UniProtKB-KW"/>
</dbReference>
<dbReference type="OrthoDB" id="662756at2"/>
<evidence type="ECO:0000256" key="10">
    <source>
        <dbReference type="ARBA" id="ARBA00023114"/>
    </source>
</evidence>
<evidence type="ECO:0000256" key="8">
    <source>
        <dbReference type="ARBA" id="ARBA00023047"/>
    </source>
</evidence>
<dbReference type="RefSeq" id="WP_013598181.1">
    <property type="nucleotide sequence ID" value="NC_015144.1"/>
</dbReference>
<dbReference type="EMBL" id="CP002455">
    <property type="protein sequence ID" value="ADX67791.1"/>
    <property type="molecule type" value="Genomic_DNA"/>
</dbReference>
<organism evidence="18 19">
    <name type="scientific">Weeksella virosa (strain ATCC 43766 / DSM 16922 / JCM 21250 / CCUG 30538 / CDC 9751 / IAM 14551 / NBRC 16016 / NCTC 11634 / CL345/78)</name>
    <dbReference type="NCBI Taxonomy" id="865938"/>
    <lineage>
        <taxon>Bacteria</taxon>
        <taxon>Pseudomonadati</taxon>
        <taxon>Bacteroidota</taxon>
        <taxon>Flavobacteriia</taxon>
        <taxon>Flavobacteriales</taxon>
        <taxon>Weeksellaceae</taxon>
        <taxon>Weeksella</taxon>
    </lineage>
</organism>
<comment type="subcellular location">
    <subcellularLocation>
        <location evidence="1">Cell outer membrane</location>
        <topology evidence="1">Multi-pass membrane protein</topology>
    </subcellularLocation>
</comment>
<keyword evidence="5" id="KW-0762">Sugar transport</keyword>
<keyword evidence="11 15" id="KW-0472">Membrane</keyword>
<evidence type="ECO:0000256" key="4">
    <source>
        <dbReference type="ARBA" id="ARBA00022452"/>
    </source>
</evidence>
<dbReference type="GO" id="GO:0015159">
    <property type="term" value="F:polysaccharide transmembrane transporter activity"/>
    <property type="evidence" value="ECO:0007669"/>
    <property type="project" value="InterPro"/>
</dbReference>
<sequence>MKNKLSYLFLLISLPLFIFSCASRKDIVYFQGDDQQVLDAIYEAQIPKIQPNDILAIAVSAADVRATEAFNQNSIYQARTSSGSDGTYKVTYTVDEEGYIDYPILGKVKLGGLTRSQAIETMRARFSQYIKDPSVSITYTNFRVSVMGEVQKPGTFNLPNERVSILEALSMAGDLTIQGVRKNIMVIREQNGVKETHRIDISSRDALNSPVFYLAQNDVVYVEPNKTKMQSSVLNYTVFISIAGVIISVISVLSR</sequence>
<keyword evidence="7" id="KW-0732">Signal</keyword>
<evidence type="ECO:0000256" key="9">
    <source>
        <dbReference type="ARBA" id="ARBA00023065"/>
    </source>
</evidence>
<evidence type="ECO:0000256" key="2">
    <source>
        <dbReference type="ARBA" id="ARBA00009450"/>
    </source>
</evidence>
<dbReference type="InterPro" id="IPR003715">
    <property type="entry name" value="Poly_export_N"/>
</dbReference>
<dbReference type="PROSITE" id="PS51257">
    <property type="entry name" value="PROKAR_LIPOPROTEIN"/>
    <property type="match status" value="1"/>
</dbReference>
<keyword evidence="15" id="KW-1133">Transmembrane helix</keyword>
<dbReference type="Proteomes" id="UP000008641">
    <property type="component" value="Chromosome"/>
</dbReference>
<evidence type="ECO:0000259" key="17">
    <source>
        <dbReference type="Pfam" id="PF22461"/>
    </source>
</evidence>
<dbReference type="KEGG" id="wvi:Weevi_1082"/>
<keyword evidence="6 15" id="KW-0812">Transmembrane</keyword>
<keyword evidence="14" id="KW-0449">Lipoprotein</keyword>
<gene>
    <name evidence="18" type="ordered locus">Weevi_1082</name>
</gene>
<proteinExistence type="inferred from homology"/>
<keyword evidence="3" id="KW-0813">Transport</keyword>
<dbReference type="InterPro" id="IPR049712">
    <property type="entry name" value="Poly_export"/>
</dbReference>
<dbReference type="AlphaFoldDB" id="F0P2A1"/>
<keyword evidence="9" id="KW-0406">Ion transport</keyword>
<accession>F0P2A1</accession>